<keyword evidence="1" id="KW-0472">Membrane</keyword>
<dbReference type="AlphaFoldDB" id="A0A804NA48"/>
<protein>
    <submittedName>
        <fullName evidence="2">Uncharacterized protein</fullName>
    </submittedName>
</protein>
<proteinExistence type="predicted"/>
<evidence type="ECO:0000313" key="2">
    <source>
        <dbReference type="EnsemblPlants" id="Zm00001eb146210_P001"/>
    </source>
</evidence>
<organism evidence="2 3">
    <name type="scientific">Zea mays</name>
    <name type="common">Maize</name>
    <dbReference type="NCBI Taxonomy" id="4577"/>
    <lineage>
        <taxon>Eukaryota</taxon>
        <taxon>Viridiplantae</taxon>
        <taxon>Streptophyta</taxon>
        <taxon>Embryophyta</taxon>
        <taxon>Tracheophyta</taxon>
        <taxon>Spermatophyta</taxon>
        <taxon>Magnoliopsida</taxon>
        <taxon>Liliopsida</taxon>
        <taxon>Poales</taxon>
        <taxon>Poaceae</taxon>
        <taxon>PACMAD clade</taxon>
        <taxon>Panicoideae</taxon>
        <taxon>Andropogonodae</taxon>
        <taxon>Andropogoneae</taxon>
        <taxon>Tripsacinae</taxon>
        <taxon>Zea</taxon>
    </lineage>
</organism>
<reference evidence="3" key="1">
    <citation type="submission" date="2015-12" db="EMBL/GenBank/DDBJ databases">
        <title>Update maize B73 reference genome by single molecule sequencing technologies.</title>
        <authorList>
            <consortium name="Maize Genome Sequencing Project"/>
            <person name="Ware D."/>
        </authorList>
    </citation>
    <scope>NUCLEOTIDE SEQUENCE [LARGE SCALE GENOMIC DNA]</scope>
    <source>
        <strain evidence="3">cv. B73</strain>
    </source>
</reference>
<keyword evidence="3" id="KW-1185">Reference proteome</keyword>
<dbReference type="InParanoid" id="A0A804NA48"/>
<keyword evidence="1" id="KW-0812">Transmembrane</keyword>
<sequence>MMRADRYLLGNELGVVVLEQRDSLAGDGAVLAEHRRRVLEVGNLNHGADAAGREVQLRQNAALQQLDAPLEEALPLLIVAEGLLVEILVLELTVDVVAHGVAFAVRAAVEHHVLQLRQAEVGVEERGDAEALAPQHRGLEHRHGILHLELPRTQELEQNRVRALVVADQRHAPNQHGFRRGRLSLDHRLWRRCFLRDGGGGGHDGFLDCFHRLGGSLLLSDHDGLLLRLGLGRLGFLSQCLSLGLLGRRHLRLDLLNRGIRSHLGLGLLRRSLRLGRGLFFGGLLGLGFLHLRLLGLRRRRRGRQVELTGGEGGSDQLLELVERLLLRVGQVFHQVAFLLERAGPHPRVIGGELRLVTFLLILGLGFSFRRHRHLRLRRRSFGHDYLGRGGRGGGCGLWLRLLCHLSQRFESCALQRGSEGREIVVLCQGLGFGGAEI</sequence>
<name>A0A804NA48_MAIZE</name>
<dbReference type="Gramene" id="Zm00001eb146210_T001">
    <property type="protein sequence ID" value="Zm00001eb146210_P001"/>
    <property type="gene ID" value="Zm00001eb146210"/>
</dbReference>
<accession>A0A804NA48</accession>
<feature type="transmembrane region" description="Helical" evidence="1">
    <location>
        <begin position="275"/>
        <end position="295"/>
    </location>
</feature>
<reference evidence="2" key="3">
    <citation type="submission" date="2021-05" db="UniProtKB">
        <authorList>
            <consortium name="EnsemblPlants"/>
        </authorList>
    </citation>
    <scope>IDENTIFICATION</scope>
    <source>
        <strain evidence="2">cv. B73</strain>
    </source>
</reference>
<evidence type="ECO:0000256" key="1">
    <source>
        <dbReference type="SAM" id="Phobius"/>
    </source>
</evidence>
<reference evidence="2" key="2">
    <citation type="submission" date="2019-07" db="EMBL/GenBank/DDBJ databases">
        <authorList>
            <person name="Seetharam A."/>
            <person name="Woodhouse M."/>
            <person name="Cannon E."/>
        </authorList>
    </citation>
    <scope>NUCLEOTIDE SEQUENCE [LARGE SCALE GENOMIC DNA]</scope>
    <source>
        <strain evidence="2">cv. B73</strain>
    </source>
</reference>
<dbReference type="Proteomes" id="UP000007305">
    <property type="component" value="Chromosome 3"/>
</dbReference>
<dbReference type="EnsemblPlants" id="Zm00001eb146210_T001">
    <property type="protein sequence ID" value="Zm00001eb146210_P001"/>
    <property type="gene ID" value="Zm00001eb146210"/>
</dbReference>
<evidence type="ECO:0000313" key="3">
    <source>
        <dbReference type="Proteomes" id="UP000007305"/>
    </source>
</evidence>
<keyword evidence="1" id="KW-1133">Transmembrane helix</keyword>